<dbReference type="PROSITE" id="PS50118">
    <property type="entry name" value="HMG_BOX_2"/>
    <property type="match status" value="2"/>
</dbReference>
<dbReference type="SUPFAM" id="SSF47095">
    <property type="entry name" value="HMG-box"/>
    <property type="match status" value="2"/>
</dbReference>
<dbReference type="Proteomes" id="UP000092462">
    <property type="component" value="Unassembled WGS sequence"/>
</dbReference>
<accession>A0A1B0DB64</accession>
<dbReference type="GO" id="GO:0006357">
    <property type="term" value="P:regulation of transcription by RNA polymerase II"/>
    <property type="evidence" value="ECO:0007669"/>
    <property type="project" value="TreeGrafter"/>
</dbReference>
<protein>
    <recommendedName>
        <fullName evidence="2">HMG box domain-containing protein</fullName>
    </recommendedName>
</protein>
<evidence type="ECO:0000259" key="2">
    <source>
        <dbReference type="PROSITE" id="PS50118"/>
    </source>
</evidence>
<keyword evidence="1" id="KW-0238">DNA-binding</keyword>
<proteinExistence type="predicted"/>
<dbReference type="AlphaFoldDB" id="A0A1B0DB64"/>
<dbReference type="Gene3D" id="1.10.30.10">
    <property type="entry name" value="High mobility group box domain"/>
    <property type="match status" value="2"/>
</dbReference>
<evidence type="ECO:0000313" key="3">
    <source>
        <dbReference type="EnsemblMetazoa" id="PPAI004961-PA"/>
    </source>
</evidence>
<dbReference type="InterPro" id="IPR009071">
    <property type="entry name" value="HMG_box_dom"/>
</dbReference>
<dbReference type="EMBL" id="AJVK01004632">
    <property type="status" value="NOT_ANNOTATED_CDS"/>
    <property type="molecule type" value="Genomic_DNA"/>
</dbReference>
<name>A0A1B0DB64_PHLPP</name>
<sequence length="247" mass="28976">MFFQRAVSVINPLRGLFCTKSSIPLAQSASTKTVEERVGLPPKPKKPLTPYFRYMQEVRPKMAAENSQLTMGELIRNIAKQWKTVDDSKKRKYEEEFRKDQAVYLQKRAQYESKLTDEQKENIQLMKETIAEAKEKKAFRKKLRELGKPKKPQSPFLRFLNEERLKKPQGNEPYREWLNTVSAKWMGLPEKAKDVFVQASHVEMQKYQEELAKWEKSMVKLGHLDVVRHEALLEVPPPKSRKRSTKA</sequence>
<dbReference type="EnsemblMetazoa" id="PPAI004961-RA">
    <property type="protein sequence ID" value="PPAI004961-PA"/>
    <property type="gene ID" value="PPAI004961"/>
</dbReference>
<organism evidence="3 4">
    <name type="scientific">Phlebotomus papatasi</name>
    <name type="common">Sandfly</name>
    <dbReference type="NCBI Taxonomy" id="29031"/>
    <lineage>
        <taxon>Eukaryota</taxon>
        <taxon>Metazoa</taxon>
        <taxon>Ecdysozoa</taxon>
        <taxon>Arthropoda</taxon>
        <taxon>Hexapoda</taxon>
        <taxon>Insecta</taxon>
        <taxon>Pterygota</taxon>
        <taxon>Neoptera</taxon>
        <taxon>Endopterygota</taxon>
        <taxon>Diptera</taxon>
        <taxon>Nematocera</taxon>
        <taxon>Psychodoidea</taxon>
        <taxon>Psychodidae</taxon>
        <taxon>Phlebotomus</taxon>
        <taxon>Phlebotomus</taxon>
    </lineage>
</organism>
<reference evidence="3" key="1">
    <citation type="submission" date="2022-08" db="UniProtKB">
        <authorList>
            <consortium name="EnsemblMetazoa"/>
        </authorList>
    </citation>
    <scope>IDENTIFICATION</scope>
    <source>
        <strain evidence="3">Israel</strain>
    </source>
</reference>
<dbReference type="InterPro" id="IPR050342">
    <property type="entry name" value="HMGB"/>
</dbReference>
<dbReference type="PANTHER" id="PTHR48112">
    <property type="entry name" value="HIGH MOBILITY GROUP PROTEIN DSP1"/>
    <property type="match status" value="1"/>
</dbReference>
<dbReference type="InterPro" id="IPR036910">
    <property type="entry name" value="HMG_box_dom_sf"/>
</dbReference>
<dbReference type="Pfam" id="PF00505">
    <property type="entry name" value="HMG_box"/>
    <property type="match status" value="1"/>
</dbReference>
<dbReference type="VEuPathDB" id="VectorBase:PPAI004961"/>
<dbReference type="SMART" id="SM00398">
    <property type="entry name" value="HMG"/>
    <property type="match status" value="2"/>
</dbReference>
<evidence type="ECO:0000256" key="1">
    <source>
        <dbReference type="ARBA" id="ARBA00023125"/>
    </source>
</evidence>
<feature type="domain" description="HMG box" evidence="2">
    <location>
        <begin position="44"/>
        <end position="112"/>
    </location>
</feature>
<keyword evidence="4" id="KW-1185">Reference proteome</keyword>
<dbReference type="GO" id="GO:0005634">
    <property type="term" value="C:nucleus"/>
    <property type="evidence" value="ECO:0007669"/>
    <property type="project" value="UniProtKB-UniRule"/>
</dbReference>
<feature type="domain" description="HMG box" evidence="2">
    <location>
        <begin position="149"/>
        <end position="215"/>
    </location>
</feature>
<dbReference type="GO" id="GO:0003677">
    <property type="term" value="F:DNA binding"/>
    <property type="evidence" value="ECO:0007669"/>
    <property type="project" value="UniProtKB-UniRule"/>
</dbReference>
<evidence type="ECO:0000313" key="4">
    <source>
        <dbReference type="Proteomes" id="UP000092462"/>
    </source>
</evidence>
<dbReference type="PANTHER" id="PTHR48112:SF22">
    <property type="entry name" value="MITOCHONDRIAL TRANSCRIPTION FACTOR A, ISOFORM B"/>
    <property type="match status" value="1"/>
</dbReference>
<dbReference type="VEuPathDB" id="VectorBase:PPAPM1_006934"/>